<dbReference type="EMBL" id="CACRXK020028918">
    <property type="protein sequence ID" value="CAB4041775.1"/>
    <property type="molecule type" value="Genomic_DNA"/>
</dbReference>
<proteinExistence type="predicted"/>
<dbReference type="InterPro" id="IPR035899">
    <property type="entry name" value="DBL_dom_sf"/>
</dbReference>
<protein>
    <submittedName>
        <fullName evidence="3">A-kinase anchor 13-like</fullName>
    </submittedName>
</protein>
<dbReference type="InterPro" id="IPR000219">
    <property type="entry name" value="DH_dom"/>
</dbReference>
<feature type="region of interest" description="Disordered" evidence="2">
    <location>
        <begin position="1"/>
        <end position="77"/>
    </location>
</feature>
<keyword evidence="1" id="KW-0863">Zinc-finger</keyword>
<dbReference type="AlphaFoldDB" id="A0A7D9K5R7"/>
<evidence type="ECO:0000313" key="4">
    <source>
        <dbReference type="Proteomes" id="UP001152795"/>
    </source>
</evidence>
<keyword evidence="4" id="KW-1185">Reference proteome</keyword>
<dbReference type="PANTHER" id="PTHR13944">
    <property type="entry name" value="AGAP007712-PA"/>
    <property type="match status" value="1"/>
</dbReference>
<dbReference type="GO" id="GO:0035023">
    <property type="term" value="P:regulation of Rho protein signal transduction"/>
    <property type="evidence" value="ECO:0007669"/>
    <property type="project" value="TreeGrafter"/>
</dbReference>
<reference evidence="3" key="1">
    <citation type="submission" date="2020-04" db="EMBL/GenBank/DDBJ databases">
        <authorList>
            <person name="Alioto T."/>
            <person name="Alioto T."/>
            <person name="Gomez Garrido J."/>
        </authorList>
    </citation>
    <scope>NUCLEOTIDE SEQUENCE</scope>
    <source>
        <strain evidence="3">A484AB</strain>
    </source>
</reference>
<dbReference type="PROSITE" id="PS50010">
    <property type="entry name" value="DH_2"/>
    <property type="match status" value="1"/>
</dbReference>
<dbReference type="SMART" id="SM00325">
    <property type="entry name" value="RhoGEF"/>
    <property type="match status" value="1"/>
</dbReference>
<evidence type="ECO:0000313" key="3">
    <source>
        <dbReference type="EMBL" id="CAB4041775.1"/>
    </source>
</evidence>
<accession>A0A7D9K5R7</accession>
<organism evidence="3 4">
    <name type="scientific">Paramuricea clavata</name>
    <name type="common">Red gorgonian</name>
    <name type="synonym">Violescent sea-whip</name>
    <dbReference type="NCBI Taxonomy" id="317549"/>
    <lineage>
        <taxon>Eukaryota</taxon>
        <taxon>Metazoa</taxon>
        <taxon>Cnidaria</taxon>
        <taxon>Anthozoa</taxon>
        <taxon>Octocorallia</taxon>
        <taxon>Malacalcyonacea</taxon>
        <taxon>Plexauridae</taxon>
        <taxon>Paramuricea</taxon>
    </lineage>
</organism>
<sequence length="317" mass="36134">MTGKGSKNPPKSTIENLVAGPHSAAFAKHSQTAPNLHVTASGRPRSFTKDSPGSIRKSPTVISIDSEEQKTESPDEVEIQNEDINFEVDSDLENFDKEPEAWSVTAEPYMLKKMKKNEIKRQDVILELIQTEGHHVRTLKIMQQVFYRGLHKVANYPEERLDELFPRINDLVDISARFYRNLRCRQDESASVKMIGDVIMKQFGGDNGELVKQAYGEFVSKHPEAVASYKHYFKTDKKFSNFIKKCHGHRIVRRLSVPECFTLVTQRMTKYPLLLEAILKVTKSSNADHKELQKALLLVKDATKAVDNAIKDYEKQS</sequence>
<keyword evidence="1" id="KW-0862">Zinc</keyword>
<gene>
    <name evidence="3" type="ORF">PACLA_8A084320</name>
</gene>
<dbReference type="PANTHER" id="PTHR13944:SF21">
    <property type="entry name" value="CYSTS, ISOFORM C"/>
    <property type="match status" value="1"/>
</dbReference>
<dbReference type="CDD" id="cd00160">
    <property type="entry name" value="RhoGEF"/>
    <property type="match status" value="1"/>
</dbReference>
<evidence type="ECO:0000256" key="2">
    <source>
        <dbReference type="SAM" id="MobiDB-lite"/>
    </source>
</evidence>
<dbReference type="GO" id="GO:0005085">
    <property type="term" value="F:guanyl-nucleotide exchange factor activity"/>
    <property type="evidence" value="ECO:0007669"/>
    <property type="project" value="InterPro"/>
</dbReference>
<dbReference type="Proteomes" id="UP001152795">
    <property type="component" value="Unassembled WGS sequence"/>
</dbReference>
<dbReference type="SUPFAM" id="SSF48065">
    <property type="entry name" value="DBL homology domain (DH-domain)"/>
    <property type="match status" value="1"/>
</dbReference>
<dbReference type="OrthoDB" id="28045at2759"/>
<dbReference type="InterPro" id="IPR051632">
    <property type="entry name" value="Rho_GEF"/>
</dbReference>
<dbReference type="GO" id="GO:0008270">
    <property type="term" value="F:zinc ion binding"/>
    <property type="evidence" value="ECO:0007669"/>
    <property type="project" value="UniProtKB-KW"/>
</dbReference>
<dbReference type="Pfam" id="PF00621">
    <property type="entry name" value="RhoGEF"/>
    <property type="match status" value="1"/>
</dbReference>
<dbReference type="Gene3D" id="1.20.900.10">
    <property type="entry name" value="Dbl homology (DH) domain"/>
    <property type="match status" value="1"/>
</dbReference>
<evidence type="ECO:0000256" key="1">
    <source>
        <dbReference type="ARBA" id="ARBA00022771"/>
    </source>
</evidence>
<name>A0A7D9K5R7_PARCT</name>
<feature type="non-terminal residue" evidence="3">
    <location>
        <position position="1"/>
    </location>
</feature>
<comment type="caution">
    <text evidence="3">The sequence shown here is derived from an EMBL/GenBank/DDBJ whole genome shotgun (WGS) entry which is preliminary data.</text>
</comment>
<keyword evidence="1" id="KW-0479">Metal-binding</keyword>